<comment type="caution">
    <text evidence="2">The sequence shown here is derived from an EMBL/GenBank/DDBJ whole genome shotgun (WGS) entry which is preliminary data.</text>
</comment>
<reference evidence="2 3" key="1">
    <citation type="submission" date="2019-10" db="EMBL/GenBank/DDBJ databases">
        <title>Streptomyces smaragdinus sp. nov. and Streptomyces fabii sp. nov., isolated from the gut of fungus growing-termite Macrotermes natalensis.</title>
        <authorList>
            <person name="Schwitalla J."/>
            <person name="Benndorf R."/>
            <person name="Martin K."/>
            <person name="De Beer W."/>
            <person name="Kaster A.-K."/>
            <person name="Vollmers J."/>
            <person name="Poulsen M."/>
            <person name="Beemelmanns C."/>
        </authorList>
    </citation>
    <scope>NUCLEOTIDE SEQUENCE [LARGE SCALE GENOMIC DNA]</scope>
    <source>
        <strain evidence="2 3">RB5</strain>
    </source>
</reference>
<feature type="domain" description="Putative restriction endonuclease" evidence="1">
    <location>
        <begin position="16"/>
        <end position="185"/>
    </location>
</feature>
<dbReference type="AlphaFoldDB" id="A0A7K0CL12"/>
<evidence type="ECO:0000313" key="2">
    <source>
        <dbReference type="EMBL" id="MQY14179.1"/>
    </source>
</evidence>
<proteinExistence type="predicted"/>
<keyword evidence="3" id="KW-1185">Reference proteome</keyword>
<evidence type="ECO:0000313" key="3">
    <source>
        <dbReference type="Proteomes" id="UP000466345"/>
    </source>
</evidence>
<protein>
    <recommendedName>
        <fullName evidence="1">Putative restriction endonuclease domain-containing protein</fullName>
    </recommendedName>
</protein>
<dbReference type="CDD" id="cd06260">
    <property type="entry name" value="DUF820-like"/>
    <property type="match status" value="1"/>
</dbReference>
<dbReference type="Proteomes" id="UP000466345">
    <property type="component" value="Unassembled WGS sequence"/>
</dbReference>
<dbReference type="Pfam" id="PF05685">
    <property type="entry name" value="Uma2"/>
    <property type="match status" value="1"/>
</dbReference>
<dbReference type="SUPFAM" id="SSF52980">
    <property type="entry name" value="Restriction endonuclease-like"/>
    <property type="match status" value="1"/>
</dbReference>
<name>A0A7K0CL12_9ACTN</name>
<gene>
    <name evidence="2" type="ORF">SRB5_43410</name>
</gene>
<dbReference type="InterPro" id="IPR008538">
    <property type="entry name" value="Uma2"/>
</dbReference>
<dbReference type="InterPro" id="IPR011335">
    <property type="entry name" value="Restrct_endonuc-II-like"/>
</dbReference>
<dbReference type="EMBL" id="WEGJ01000019">
    <property type="protein sequence ID" value="MQY14179.1"/>
    <property type="molecule type" value="Genomic_DNA"/>
</dbReference>
<sequence>MVVMSVRKPQYMQMHVEEFEQLADAAPESVRLEFINGRIGVKAVPDGDHDSIVIWLAKRCMRARPELDMYLERGLAVEGYRTGRARPDSVLVPEAHFAGNGEWSDPEGVLMAVEVTSHDRDSHQRDCREKPVAYAEVGIPVYLLIDRRSGTISVYRNPGEDRYRDVHTVSFGERIVLPEPVNIELDTTVLKNYVS</sequence>
<organism evidence="2 3">
    <name type="scientific">Streptomyces smaragdinus</name>
    <dbReference type="NCBI Taxonomy" id="2585196"/>
    <lineage>
        <taxon>Bacteria</taxon>
        <taxon>Bacillati</taxon>
        <taxon>Actinomycetota</taxon>
        <taxon>Actinomycetes</taxon>
        <taxon>Kitasatosporales</taxon>
        <taxon>Streptomycetaceae</taxon>
        <taxon>Streptomyces</taxon>
    </lineage>
</organism>
<dbReference type="Gene3D" id="3.90.1570.10">
    <property type="entry name" value="tt1808, chain A"/>
    <property type="match status" value="1"/>
</dbReference>
<evidence type="ECO:0000259" key="1">
    <source>
        <dbReference type="Pfam" id="PF05685"/>
    </source>
</evidence>
<dbReference type="InterPro" id="IPR012296">
    <property type="entry name" value="Nuclease_put_TT1808"/>
</dbReference>
<dbReference type="PANTHER" id="PTHR35400:SF3">
    <property type="entry name" value="SLL1072 PROTEIN"/>
    <property type="match status" value="1"/>
</dbReference>
<accession>A0A7K0CL12</accession>
<dbReference type="PANTHER" id="PTHR35400">
    <property type="entry name" value="SLR1083 PROTEIN"/>
    <property type="match status" value="1"/>
</dbReference>